<evidence type="ECO:0000313" key="1">
    <source>
        <dbReference type="EMBL" id="GAH38682.1"/>
    </source>
</evidence>
<name>X1F191_9ZZZZ</name>
<reference evidence="1" key="1">
    <citation type="journal article" date="2014" name="Front. Microbiol.">
        <title>High frequency of phylogenetically diverse reductive dehalogenase-homologous genes in deep subseafloor sedimentary metagenomes.</title>
        <authorList>
            <person name="Kawai M."/>
            <person name="Futagami T."/>
            <person name="Toyoda A."/>
            <person name="Takaki Y."/>
            <person name="Nishi S."/>
            <person name="Hori S."/>
            <person name="Arai W."/>
            <person name="Tsubouchi T."/>
            <person name="Morono Y."/>
            <person name="Uchiyama I."/>
            <person name="Ito T."/>
            <person name="Fujiyama A."/>
            <person name="Inagaki F."/>
            <person name="Takami H."/>
        </authorList>
    </citation>
    <scope>NUCLEOTIDE SEQUENCE</scope>
    <source>
        <strain evidence="1">Expedition CK06-06</strain>
    </source>
</reference>
<gene>
    <name evidence="1" type="ORF">S03H2_10929</name>
</gene>
<organism evidence="1">
    <name type="scientific">marine sediment metagenome</name>
    <dbReference type="NCBI Taxonomy" id="412755"/>
    <lineage>
        <taxon>unclassified sequences</taxon>
        <taxon>metagenomes</taxon>
        <taxon>ecological metagenomes</taxon>
    </lineage>
</organism>
<protein>
    <submittedName>
        <fullName evidence="1">Uncharacterized protein</fullName>
    </submittedName>
</protein>
<dbReference type="Pfam" id="PF01949">
    <property type="entry name" value="Endo_dU"/>
    <property type="match status" value="1"/>
</dbReference>
<accession>X1F191</accession>
<dbReference type="PIRSF" id="PIRSF006380">
    <property type="entry name" value="UCP006380"/>
    <property type="match status" value="1"/>
</dbReference>
<dbReference type="InterPro" id="IPR002802">
    <property type="entry name" value="Endo_dU"/>
</dbReference>
<proteinExistence type="inferred from homology"/>
<dbReference type="PANTHER" id="PTHR39518:SF2">
    <property type="entry name" value="UPF0215 PROTEIN MJ1150"/>
    <property type="match status" value="1"/>
</dbReference>
<dbReference type="PANTHER" id="PTHR39518">
    <property type="entry name" value="UPF0215 PROTEIN MJ1150"/>
    <property type="match status" value="1"/>
</dbReference>
<sequence>MQNPQGDDVVPVRVHKKGIRAFGVVESFVKGRSKHSVVAGVVMRAEGVLDGFAFATVEVGGMDATKRIYAMFDSLNRDDVNLVLLNGCIISWFNVIDLHHLTAATGLPVLCVTYDASEGLERYFKEYFPDDWQRRVAVYRKNGPRTPLTLRTGHVVYARFLGLSEAEARTVLNKFTVFGSIPEPLRVARLIARSLMRSALTEEREAK</sequence>
<dbReference type="Gene3D" id="3.30.2170.10">
    <property type="entry name" value="archaeoglobus fulgidus dsm 4304 superfamily"/>
    <property type="match status" value="1"/>
</dbReference>
<dbReference type="AlphaFoldDB" id="X1F191"/>
<comment type="caution">
    <text evidence="1">The sequence shown here is derived from an EMBL/GenBank/DDBJ whole genome shotgun (WGS) entry which is preliminary data.</text>
</comment>
<dbReference type="HAMAP" id="MF_00582">
    <property type="entry name" value="UPF0215"/>
    <property type="match status" value="1"/>
</dbReference>
<dbReference type="EMBL" id="BARU01005598">
    <property type="protein sequence ID" value="GAH38682.1"/>
    <property type="molecule type" value="Genomic_DNA"/>
</dbReference>